<feature type="active site" evidence="7">
    <location>
        <position position="86"/>
    </location>
</feature>
<comment type="catalytic activity">
    <reaction evidence="7">
        <text>[protein]-L-isoaspartate + S-adenosyl-L-methionine = [protein]-L-isoaspartate alpha-methyl ester + S-adenosyl-L-homocysteine</text>
        <dbReference type="Rhea" id="RHEA:12705"/>
        <dbReference type="Rhea" id="RHEA-COMP:12143"/>
        <dbReference type="Rhea" id="RHEA-COMP:12144"/>
        <dbReference type="ChEBI" id="CHEBI:57856"/>
        <dbReference type="ChEBI" id="CHEBI:59789"/>
        <dbReference type="ChEBI" id="CHEBI:90596"/>
        <dbReference type="ChEBI" id="CHEBI:90598"/>
        <dbReference type="EC" id="2.1.1.77"/>
    </reaction>
</comment>
<organism evidence="8 9">
    <name type="scientific">Maribellus luteus</name>
    <dbReference type="NCBI Taxonomy" id="2305463"/>
    <lineage>
        <taxon>Bacteria</taxon>
        <taxon>Pseudomonadati</taxon>
        <taxon>Bacteroidota</taxon>
        <taxon>Bacteroidia</taxon>
        <taxon>Marinilabiliales</taxon>
        <taxon>Prolixibacteraceae</taxon>
        <taxon>Maribellus</taxon>
    </lineage>
</organism>
<evidence type="ECO:0000256" key="7">
    <source>
        <dbReference type="HAMAP-Rule" id="MF_00090"/>
    </source>
</evidence>
<dbReference type="GO" id="GO:0005737">
    <property type="term" value="C:cytoplasm"/>
    <property type="evidence" value="ECO:0007669"/>
    <property type="project" value="UniProtKB-SubCell"/>
</dbReference>
<accession>A0A399T191</accession>
<dbReference type="InterPro" id="IPR029063">
    <property type="entry name" value="SAM-dependent_MTases_sf"/>
</dbReference>
<dbReference type="RefSeq" id="WP_119436905.1">
    <property type="nucleotide sequence ID" value="NZ_QWGR01000002.1"/>
</dbReference>
<dbReference type="GO" id="GO:0032259">
    <property type="term" value="P:methylation"/>
    <property type="evidence" value="ECO:0007669"/>
    <property type="project" value="UniProtKB-KW"/>
</dbReference>
<dbReference type="AlphaFoldDB" id="A0A399T191"/>
<sequence length="238" mass="27210">MKCTISVIYIQCVTIFLTMTVWGQENNYSRERYKMIETQLEARGITDNRILNAFRKVPRHEFVLPEYQRYAYSDQPLPIEEGQTISQPFIVAYMTDVLQLKRSDRVLEIGTGSGYQAAILSQLCDSVFTVELFESLGNKAYTLFEKLHYRNIASRIGDGYLGWEEKAPFDAIIVTCAPSHIPKPLQDQLADGGRMIIPVGEGKVQHLVLLQKQNGKIRQKSVLPVRFVPMLDEDKGKY</sequence>
<dbReference type="OrthoDB" id="9810066at2"/>
<dbReference type="SUPFAM" id="SSF53335">
    <property type="entry name" value="S-adenosyl-L-methionine-dependent methyltransferases"/>
    <property type="match status" value="1"/>
</dbReference>
<dbReference type="HAMAP" id="MF_00090">
    <property type="entry name" value="PIMT"/>
    <property type="match status" value="1"/>
</dbReference>
<comment type="subcellular location">
    <subcellularLocation>
        <location evidence="1 7">Cytoplasm</location>
    </subcellularLocation>
</comment>
<keyword evidence="4 7" id="KW-0489">Methyltransferase</keyword>
<evidence type="ECO:0000256" key="6">
    <source>
        <dbReference type="ARBA" id="ARBA00022691"/>
    </source>
</evidence>
<evidence type="ECO:0000256" key="2">
    <source>
        <dbReference type="ARBA" id="ARBA00005369"/>
    </source>
</evidence>
<proteinExistence type="inferred from homology"/>
<gene>
    <name evidence="7" type="primary">pcm</name>
    <name evidence="8" type="ORF">D1614_03170</name>
</gene>
<keyword evidence="6 7" id="KW-0949">S-adenosyl-L-methionine</keyword>
<dbReference type="Proteomes" id="UP000265926">
    <property type="component" value="Unassembled WGS sequence"/>
</dbReference>
<evidence type="ECO:0000256" key="5">
    <source>
        <dbReference type="ARBA" id="ARBA00022679"/>
    </source>
</evidence>
<dbReference type="Gene3D" id="3.40.50.150">
    <property type="entry name" value="Vaccinia Virus protein VP39"/>
    <property type="match status" value="1"/>
</dbReference>
<dbReference type="FunFam" id="3.40.50.150:FF:000010">
    <property type="entry name" value="Protein-L-isoaspartate O-methyltransferase"/>
    <property type="match status" value="1"/>
</dbReference>
<dbReference type="NCBIfam" id="TIGR00080">
    <property type="entry name" value="pimt"/>
    <property type="match status" value="1"/>
</dbReference>
<dbReference type="CDD" id="cd02440">
    <property type="entry name" value="AdoMet_MTases"/>
    <property type="match status" value="1"/>
</dbReference>
<keyword evidence="3 7" id="KW-0963">Cytoplasm</keyword>
<dbReference type="Pfam" id="PF01135">
    <property type="entry name" value="PCMT"/>
    <property type="match status" value="1"/>
</dbReference>
<comment type="function">
    <text evidence="7">Catalyzes the methyl esterification of L-isoaspartyl residues in peptides and proteins that result from spontaneous decomposition of normal L-aspartyl and L-asparaginyl residues. It plays a role in the repair and/or degradation of damaged proteins.</text>
</comment>
<dbReference type="EC" id="2.1.1.77" evidence="7"/>
<protein>
    <recommendedName>
        <fullName evidence="7">Protein-L-isoaspartate O-methyltransferase</fullName>
        <ecNumber evidence="7">2.1.1.77</ecNumber>
    </recommendedName>
    <alternativeName>
        <fullName evidence="7">L-isoaspartyl protein carboxyl methyltransferase</fullName>
    </alternativeName>
    <alternativeName>
        <fullName evidence="7">Protein L-isoaspartyl methyltransferase</fullName>
    </alternativeName>
    <alternativeName>
        <fullName evidence="7">Protein-beta-aspartate methyltransferase</fullName>
        <shortName evidence="7">PIMT</shortName>
    </alternativeName>
</protein>
<evidence type="ECO:0000256" key="3">
    <source>
        <dbReference type="ARBA" id="ARBA00022490"/>
    </source>
</evidence>
<keyword evidence="9" id="KW-1185">Reference proteome</keyword>
<dbReference type="PANTHER" id="PTHR11579:SF0">
    <property type="entry name" value="PROTEIN-L-ISOASPARTATE(D-ASPARTATE) O-METHYLTRANSFERASE"/>
    <property type="match status" value="1"/>
</dbReference>
<reference evidence="8 9" key="1">
    <citation type="submission" date="2018-08" db="EMBL/GenBank/DDBJ databases">
        <title>Pallidiluteibacterium maritimus gen. nov., sp. nov., isolated from coastal sediment.</title>
        <authorList>
            <person name="Zhou L.Y."/>
        </authorList>
    </citation>
    <scope>NUCLEOTIDE SEQUENCE [LARGE SCALE GENOMIC DNA]</scope>
    <source>
        <strain evidence="8 9">XSD2</strain>
    </source>
</reference>
<dbReference type="PROSITE" id="PS01279">
    <property type="entry name" value="PCMT"/>
    <property type="match status" value="1"/>
</dbReference>
<dbReference type="NCBIfam" id="NF001453">
    <property type="entry name" value="PRK00312.1"/>
    <property type="match status" value="1"/>
</dbReference>
<dbReference type="InterPro" id="IPR000682">
    <property type="entry name" value="PCMT"/>
</dbReference>
<evidence type="ECO:0000313" key="8">
    <source>
        <dbReference type="EMBL" id="RIJ50220.1"/>
    </source>
</evidence>
<dbReference type="PANTHER" id="PTHR11579">
    <property type="entry name" value="PROTEIN-L-ISOASPARTATE O-METHYLTRANSFERASE"/>
    <property type="match status" value="1"/>
</dbReference>
<evidence type="ECO:0000256" key="1">
    <source>
        <dbReference type="ARBA" id="ARBA00004496"/>
    </source>
</evidence>
<dbReference type="EMBL" id="QWGR01000002">
    <property type="protein sequence ID" value="RIJ50220.1"/>
    <property type="molecule type" value="Genomic_DNA"/>
</dbReference>
<dbReference type="GO" id="GO:0004719">
    <property type="term" value="F:protein-L-isoaspartate (D-aspartate) O-methyltransferase activity"/>
    <property type="evidence" value="ECO:0007669"/>
    <property type="project" value="UniProtKB-UniRule"/>
</dbReference>
<comment type="caution">
    <text evidence="8">The sequence shown here is derived from an EMBL/GenBank/DDBJ whole genome shotgun (WGS) entry which is preliminary data.</text>
</comment>
<evidence type="ECO:0000256" key="4">
    <source>
        <dbReference type="ARBA" id="ARBA00022603"/>
    </source>
</evidence>
<dbReference type="GO" id="GO:0030091">
    <property type="term" value="P:protein repair"/>
    <property type="evidence" value="ECO:0007669"/>
    <property type="project" value="UniProtKB-UniRule"/>
</dbReference>
<evidence type="ECO:0000313" key="9">
    <source>
        <dbReference type="Proteomes" id="UP000265926"/>
    </source>
</evidence>
<comment type="similarity">
    <text evidence="2 7">Belongs to the methyltransferase superfamily. L-isoaspartyl/D-aspartyl protein methyltransferase family.</text>
</comment>
<name>A0A399T191_9BACT</name>
<keyword evidence="5 7" id="KW-0808">Transferase</keyword>